<reference evidence="2" key="1">
    <citation type="submission" date="2021-02" db="EMBL/GenBank/DDBJ databases">
        <authorList>
            <person name="Nowell W R."/>
        </authorList>
    </citation>
    <scope>NUCLEOTIDE SEQUENCE</scope>
</reference>
<organism evidence="2 4">
    <name type="scientific">Adineta steineri</name>
    <dbReference type="NCBI Taxonomy" id="433720"/>
    <lineage>
        <taxon>Eukaryota</taxon>
        <taxon>Metazoa</taxon>
        <taxon>Spiralia</taxon>
        <taxon>Gnathifera</taxon>
        <taxon>Rotifera</taxon>
        <taxon>Eurotatoria</taxon>
        <taxon>Bdelloidea</taxon>
        <taxon>Adinetida</taxon>
        <taxon>Adinetidae</taxon>
        <taxon>Adineta</taxon>
    </lineage>
</organism>
<evidence type="ECO:0000256" key="1">
    <source>
        <dbReference type="SAM" id="MobiDB-lite"/>
    </source>
</evidence>
<dbReference type="Proteomes" id="UP000663845">
    <property type="component" value="Unassembled WGS sequence"/>
</dbReference>
<gene>
    <name evidence="2" type="ORF">JYZ213_LOCUS36974</name>
    <name evidence="3" type="ORF">OXD698_LOCUS25356</name>
</gene>
<protein>
    <submittedName>
        <fullName evidence="2">Uncharacterized protein</fullName>
    </submittedName>
</protein>
<evidence type="ECO:0000313" key="4">
    <source>
        <dbReference type="Proteomes" id="UP000663845"/>
    </source>
</evidence>
<evidence type="ECO:0000313" key="2">
    <source>
        <dbReference type="EMBL" id="CAF1386723.1"/>
    </source>
</evidence>
<comment type="caution">
    <text evidence="2">The sequence shown here is derived from an EMBL/GenBank/DDBJ whole genome shotgun (WGS) entry which is preliminary data.</text>
</comment>
<dbReference type="AlphaFoldDB" id="A0A815K004"/>
<evidence type="ECO:0000313" key="3">
    <source>
        <dbReference type="EMBL" id="CAF3927084.1"/>
    </source>
</evidence>
<proteinExistence type="predicted"/>
<name>A0A815K004_9BILA</name>
<dbReference type="EMBL" id="CAJNOG010000945">
    <property type="protein sequence ID" value="CAF1386723.1"/>
    <property type="molecule type" value="Genomic_DNA"/>
</dbReference>
<dbReference type="Proteomes" id="UP000663844">
    <property type="component" value="Unassembled WGS sequence"/>
</dbReference>
<feature type="region of interest" description="Disordered" evidence="1">
    <location>
        <begin position="66"/>
        <end position="99"/>
    </location>
</feature>
<accession>A0A815K004</accession>
<sequence>MQKLNNELKQRDAELSDELDLISKPGKHTESGINRCKTLLEKNQFEMRKIHGITIDAPSISSLSPIKIDEGTVNSPSENTASTNDNPMKTGSHNRNRELSVPLETTIRFREHPYPSVLINGTKSNTNEIYQLFEKLRCLNPMDKNGPMSGNCDAETTQMERFLSQTFDFKNRSIKYIVQGVKSFRLGKPLETLDPQGIIYFPKPTEKSFAMSIQEILGWQHSYKVYADQNVKGMNSDFLSKALQGLSESGEEASRMKFVVRISQCPILMEFDARLITRELKDQWPSRIKLVSVTGIDFAGRIHDVNDITTYVSNWKDVYEIDSKSGLPFVYHGRDFHRKHGAPRAELYKDRLLTDLIRMARLRLYACDKEKVQIVVETGIGLGVFAGKNIGIDGIVRALSAKAIRTVLEQEGPNYEHIRGIVFALPIFDSDIRNGRRDDVYQAFVDEFDQSKYNGCIPVMIADQDMHRLTVAIAREGFTVSELNPADSHGVFGEYWQNRGPAVEEKLALTTLGLLVQHHLINPYVLDLNHYHLIQL</sequence>
<feature type="compositionally biased region" description="Polar residues" evidence="1">
    <location>
        <begin position="72"/>
        <end position="93"/>
    </location>
</feature>
<dbReference type="EMBL" id="CAJOAZ010002419">
    <property type="protein sequence ID" value="CAF3927084.1"/>
    <property type="molecule type" value="Genomic_DNA"/>
</dbReference>